<organism evidence="1 2">
    <name type="scientific">Yersinia intermedia</name>
    <dbReference type="NCBI Taxonomy" id="631"/>
    <lineage>
        <taxon>Bacteria</taxon>
        <taxon>Pseudomonadati</taxon>
        <taxon>Pseudomonadota</taxon>
        <taxon>Gammaproteobacteria</taxon>
        <taxon>Enterobacterales</taxon>
        <taxon>Yersiniaceae</taxon>
        <taxon>Yersinia</taxon>
    </lineage>
</organism>
<evidence type="ECO:0000313" key="1">
    <source>
        <dbReference type="EMBL" id="CRY56824.1"/>
    </source>
</evidence>
<name>A0A0H5M044_YERIN</name>
<proteinExistence type="predicted"/>
<dbReference type="AlphaFoldDB" id="A0A0H5M044"/>
<evidence type="ECO:0000313" key="2">
    <source>
        <dbReference type="Proteomes" id="UP000043316"/>
    </source>
</evidence>
<dbReference type="Proteomes" id="UP000043316">
    <property type="component" value="Unassembled WGS sequence"/>
</dbReference>
<accession>A0A0H5M044</accession>
<reference evidence="2" key="1">
    <citation type="submission" date="2015-03" db="EMBL/GenBank/DDBJ databases">
        <authorList>
            <consortium name="Pathogen Informatics"/>
        </authorList>
    </citation>
    <scope>NUCLEOTIDE SEQUENCE [LARGE SCALE GENOMIC DNA]</scope>
    <source>
        <strain evidence="2">R148</strain>
    </source>
</reference>
<protein>
    <submittedName>
        <fullName evidence="1">Uncharacterized protein</fullName>
    </submittedName>
</protein>
<gene>
    <name evidence="1" type="ORF">ERS008476_03869</name>
</gene>
<sequence length="100" mass="10280">MTQSLPVFVAPMRPLHRFVSVAAVQPDKAYVAARAAHLPVQAATYRATALGCVAADTTVAVQDDNSLTVALAAQIHVVSSPVVGVSDALFVAAASVDVPR</sequence>
<dbReference type="EMBL" id="CWJI01000017">
    <property type="protein sequence ID" value="CRY56824.1"/>
    <property type="molecule type" value="Genomic_DNA"/>
</dbReference>